<dbReference type="AlphaFoldDB" id="A0A455W603"/>
<dbReference type="SUPFAM" id="SSF51735">
    <property type="entry name" value="NAD(P)-binding Rossmann-fold domains"/>
    <property type="match status" value="1"/>
</dbReference>
<dbReference type="EMBL" id="AP019537">
    <property type="protein sequence ID" value="BBJ02367.1"/>
    <property type="molecule type" value="Genomic_DNA"/>
</dbReference>
<name>A0A455W603_MARNT</name>
<accession>A0A455W603</accession>
<dbReference type="InterPro" id="IPR036291">
    <property type="entry name" value="NAD(P)-bd_dom_sf"/>
</dbReference>
<dbReference type="Gene3D" id="3.40.50.720">
    <property type="entry name" value="NAD(P)-binding Rossmann-like Domain"/>
    <property type="match status" value="1"/>
</dbReference>
<organism evidence="1">
    <name type="scientific">Marinobacter nauticus</name>
    <name type="common">Marinobacter hydrocarbonoclasticus</name>
    <name type="synonym">Marinobacter aquaeolei</name>
    <dbReference type="NCBI Taxonomy" id="2743"/>
    <lineage>
        <taxon>Bacteria</taxon>
        <taxon>Pseudomonadati</taxon>
        <taxon>Pseudomonadota</taxon>
        <taxon>Gammaproteobacteria</taxon>
        <taxon>Pseudomonadales</taxon>
        <taxon>Marinobacteraceae</taxon>
        <taxon>Marinobacter</taxon>
    </lineage>
</organism>
<dbReference type="Pfam" id="PF00106">
    <property type="entry name" value="adh_short"/>
    <property type="match status" value="1"/>
</dbReference>
<evidence type="ECO:0000313" key="1">
    <source>
        <dbReference type="EMBL" id="BBJ02367.1"/>
    </source>
</evidence>
<protein>
    <submittedName>
        <fullName evidence="1">Uncharacterized protein</fullName>
    </submittedName>
</protein>
<proteinExistence type="predicted"/>
<sequence length="95" mass="10496">MTLTNKPIALVVTRRRGDLGELCNQIDSLGSSATALHSDARDEAQVIELVNHVESQLGVIRVAIFNVGGNVRFNLCDTSTRVYQKVWEMCALRPL</sequence>
<reference evidence="1" key="1">
    <citation type="submission" date="2019-03" db="EMBL/GenBank/DDBJ databases">
        <title>Whole genome analysis of nitrate-reducing bacteria Marinobacter hydrocarbonoclasticus YB03.</title>
        <authorList>
            <person name="Azam A.H."/>
            <person name="Yuk S.R."/>
            <person name="Kamarisima K."/>
            <person name="Miyanaga K."/>
            <person name="Tanji Y."/>
        </authorList>
    </citation>
    <scope>NUCLEOTIDE SEQUENCE</scope>
    <source>
        <strain evidence="1">YB03</strain>
    </source>
</reference>
<gene>
    <name evidence="1" type="ORF">YBY_02150</name>
</gene>
<dbReference type="InterPro" id="IPR002347">
    <property type="entry name" value="SDR_fam"/>
</dbReference>